<keyword evidence="1" id="KW-1133">Transmembrane helix</keyword>
<feature type="transmembrane region" description="Helical" evidence="1">
    <location>
        <begin position="139"/>
        <end position="160"/>
    </location>
</feature>
<sequence length="177" mass="21127">MDFGTFITYAPLPLIIFALLITWKYECSRFFLFLLLIVELIDEVLYKTSLSWTTHHYLYCMVLDIMFVVPIVYRKAISNWLYNKTGSDFFRRVCESHHYSLQEIGLLLIFGLNFVINFIVYIEIWLYKLYVIDNPYIKLIFRNPIQIGLHIFGICALLTYTVKTPLREKYYEGQNSN</sequence>
<proteinExistence type="predicted"/>
<dbReference type="EMBL" id="CP013612">
    <property type="protein sequence ID" value="ALU45453.1"/>
    <property type="molecule type" value="Genomic_DNA"/>
</dbReference>
<dbReference type="KEGG" id="prr:AT705_21150"/>
<reference evidence="2 3" key="1">
    <citation type="submission" date="2015-12" db="EMBL/GenBank/DDBJ databases">
        <title>Complete genome sequence of Pseudoalteromonas rubra SCSIO 6842, harboring a conjugative plasmid.</title>
        <authorList>
            <person name="Li B."/>
            <person name="Wang X."/>
        </authorList>
    </citation>
    <scope>NUCLEOTIDE SEQUENCE [LARGE SCALE GENOMIC DNA]</scope>
    <source>
        <strain evidence="2 3">SCSIO 6842</strain>
    </source>
</reference>
<dbReference type="AlphaFoldDB" id="A0A0U2PED2"/>
<protein>
    <submittedName>
        <fullName evidence="2">Uncharacterized protein</fullName>
    </submittedName>
</protein>
<feature type="transmembrane region" description="Helical" evidence="1">
    <location>
        <begin position="106"/>
        <end position="127"/>
    </location>
</feature>
<organism evidence="2 3">
    <name type="scientific">Pseudoalteromonas rubra</name>
    <dbReference type="NCBI Taxonomy" id="43658"/>
    <lineage>
        <taxon>Bacteria</taxon>
        <taxon>Pseudomonadati</taxon>
        <taxon>Pseudomonadota</taxon>
        <taxon>Gammaproteobacteria</taxon>
        <taxon>Alteromonadales</taxon>
        <taxon>Pseudoalteromonadaceae</taxon>
        <taxon>Pseudoalteromonas</taxon>
    </lineage>
</organism>
<dbReference type="Proteomes" id="UP000069015">
    <property type="component" value="Chromosome 2"/>
</dbReference>
<evidence type="ECO:0000313" key="3">
    <source>
        <dbReference type="Proteomes" id="UP000069015"/>
    </source>
</evidence>
<accession>A0A0U2PED2</accession>
<name>A0A0U2PED2_9GAMM</name>
<keyword evidence="1" id="KW-0812">Transmembrane</keyword>
<evidence type="ECO:0000313" key="2">
    <source>
        <dbReference type="EMBL" id="ALU45453.1"/>
    </source>
</evidence>
<gene>
    <name evidence="2" type="ORF">AT705_21150</name>
</gene>
<feature type="transmembrane region" description="Helical" evidence="1">
    <location>
        <begin position="56"/>
        <end position="73"/>
    </location>
</feature>
<evidence type="ECO:0000256" key="1">
    <source>
        <dbReference type="SAM" id="Phobius"/>
    </source>
</evidence>
<keyword evidence="1" id="KW-0472">Membrane</keyword>
<feature type="transmembrane region" description="Helical" evidence="1">
    <location>
        <begin position="6"/>
        <end position="23"/>
    </location>
</feature>
<feature type="transmembrane region" description="Helical" evidence="1">
    <location>
        <begin position="30"/>
        <end position="50"/>
    </location>
</feature>